<proteinExistence type="predicted"/>
<dbReference type="Proteomes" id="UP000678228">
    <property type="component" value="Unassembled WGS sequence"/>
</dbReference>
<organism evidence="1 2">
    <name type="scientific">Halalkalibacter suaedae</name>
    <dbReference type="NCBI Taxonomy" id="2822140"/>
    <lineage>
        <taxon>Bacteria</taxon>
        <taxon>Bacillati</taxon>
        <taxon>Bacillota</taxon>
        <taxon>Bacilli</taxon>
        <taxon>Bacillales</taxon>
        <taxon>Bacillaceae</taxon>
        <taxon>Halalkalibacter</taxon>
    </lineage>
</organism>
<name>A0A941AN77_9BACI</name>
<comment type="caution">
    <text evidence="1">The sequence shown here is derived from an EMBL/GenBank/DDBJ whole genome shotgun (WGS) entry which is preliminary data.</text>
</comment>
<accession>A0A941AN77</accession>
<dbReference type="EMBL" id="JAGKSQ010000001">
    <property type="protein sequence ID" value="MBP3950007.1"/>
    <property type="molecule type" value="Genomic_DNA"/>
</dbReference>
<dbReference type="RefSeq" id="WP_210595584.1">
    <property type="nucleotide sequence ID" value="NZ_JAGKSQ010000001.1"/>
</dbReference>
<keyword evidence="2" id="KW-1185">Reference proteome</keyword>
<dbReference type="AlphaFoldDB" id="A0A941AN77"/>
<gene>
    <name evidence="1" type="ORF">J7W16_02600</name>
</gene>
<reference evidence="1" key="1">
    <citation type="submission" date="2021-03" db="EMBL/GenBank/DDBJ databases">
        <title>Bacillus suaedae sp. nov., isolated from Suaeda aralocaspica.</title>
        <authorList>
            <person name="Lei R.F.R."/>
        </authorList>
    </citation>
    <scope>NUCLEOTIDE SEQUENCE</scope>
    <source>
        <strain evidence="1">YZJH907-2</strain>
    </source>
</reference>
<sequence length="60" mass="7219">MKYLMQVIALAYERILLLYEPDLLFYEPDLTSYEPISQLYEPHPIGWLFIHYIRPIKSSS</sequence>
<protein>
    <submittedName>
        <fullName evidence="1">Uncharacterized protein</fullName>
    </submittedName>
</protein>
<evidence type="ECO:0000313" key="2">
    <source>
        <dbReference type="Proteomes" id="UP000678228"/>
    </source>
</evidence>
<evidence type="ECO:0000313" key="1">
    <source>
        <dbReference type="EMBL" id="MBP3950007.1"/>
    </source>
</evidence>